<dbReference type="AlphaFoldDB" id="A0A852VK89"/>
<evidence type="ECO:0000313" key="3">
    <source>
        <dbReference type="Proteomes" id="UP000564385"/>
    </source>
</evidence>
<comment type="caution">
    <text evidence="2">The sequence shown here is derived from an EMBL/GenBank/DDBJ whole genome shotgun (WGS) entry which is preliminary data.</text>
</comment>
<keyword evidence="1" id="KW-1133">Transmembrane helix</keyword>
<proteinExistence type="predicted"/>
<accession>A0A852VK89</accession>
<gene>
    <name evidence="2" type="ORF">HDF08_004286</name>
</gene>
<reference evidence="2 3" key="1">
    <citation type="submission" date="2020-07" db="EMBL/GenBank/DDBJ databases">
        <title>Genomic Encyclopedia of Type Strains, Phase IV (KMG-V): Genome sequencing to study the core and pangenomes of soil and plant-associated prokaryotes.</title>
        <authorList>
            <person name="Whitman W."/>
        </authorList>
    </citation>
    <scope>NUCLEOTIDE SEQUENCE [LARGE SCALE GENOMIC DNA]</scope>
    <source>
        <strain evidence="2 3">M8UP22</strain>
    </source>
</reference>
<organism evidence="2 3">
    <name type="scientific">Tunturiibacter lichenicola</name>
    <dbReference type="NCBI Taxonomy" id="2051959"/>
    <lineage>
        <taxon>Bacteria</taxon>
        <taxon>Pseudomonadati</taxon>
        <taxon>Acidobacteriota</taxon>
        <taxon>Terriglobia</taxon>
        <taxon>Terriglobales</taxon>
        <taxon>Acidobacteriaceae</taxon>
        <taxon>Tunturiibacter</taxon>
    </lineage>
</organism>
<sequence length="56" mass="5984">MEGLEGAAAEAHAILVGYLLSLLITFIGETLTVRLLHDIWPDLPGLGLNSLGKELQ</sequence>
<name>A0A852VK89_9BACT</name>
<feature type="transmembrane region" description="Helical" evidence="1">
    <location>
        <begin position="12"/>
        <end position="36"/>
    </location>
</feature>
<dbReference type="Proteomes" id="UP000564385">
    <property type="component" value="Unassembled WGS sequence"/>
</dbReference>
<protein>
    <submittedName>
        <fullName evidence="2">Uncharacterized protein</fullName>
    </submittedName>
</protein>
<evidence type="ECO:0000313" key="2">
    <source>
        <dbReference type="EMBL" id="NYF92167.1"/>
    </source>
</evidence>
<evidence type="ECO:0000256" key="1">
    <source>
        <dbReference type="SAM" id="Phobius"/>
    </source>
</evidence>
<keyword evidence="1" id="KW-0472">Membrane</keyword>
<keyword evidence="1" id="KW-0812">Transmembrane</keyword>
<dbReference type="EMBL" id="JACCCU010000003">
    <property type="protein sequence ID" value="NYF92167.1"/>
    <property type="molecule type" value="Genomic_DNA"/>
</dbReference>